<evidence type="ECO:0000256" key="2">
    <source>
        <dbReference type="ARBA" id="ARBA00022750"/>
    </source>
</evidence>
<dbReference type="InterPro" id="IPR043128">
    <property type="entry name" value="Rev_trsase/Diguanyl_cyclase"/>
</dbReference>
<feature type="compositionally biased region" description="Low complexity" evidence="6">
    <location>
        <begin position="627"/>
        <end position="656"/>
    </location>
</feature>
<comment type="caution">
    <text evidence="8">The sequence shown here is derived from an EMBL/GenBank/DDBJ whole genome shotgun (WGS) entry which is preliminary data.</text>
</comment>
<dbReference type="Pfam" id="PF03732">
    <property type="entry name" value="Retrotrans_gag"/>
    <property type="match status" value="1"/>
</dbReference>
<keyword evidence="5" id="KW-0863">Zinc-finger</keyword>
<dbReference type="PROSITE" id="PS50158">
    <property type="entry name" value="ZF_CCHC"/>
    <property type="match status" value="1"/>
</dbReference>
<dbReference type="InterPro" id="IPR012337">
    <property type="entry name" value="RNaseH-like_sf"/>
</dbReference>
<gene>
    <name evidence="8" type="ORF">Tco_0941988</name>
</gene>
<dbReference type="InterPro" id="IPR050951">
    <property type="entry name" value="Retrovirus_Pol_polyprotein"/>
</dbReference>
<dbReference type="GO" id="GO:0003964">
    <property type="term" value="F:RNA-directed DNA polymerase activity"/>
    <property type="evidence" value="ECO:0007669"/>
    <property type="project" value="UniProtKB-KW"/>
</dbReference>
<dbReference type="InterPro" id="IPR043502">
    <property type="entry name" value="DNA/RNA_pol_sf"/>
</dbReference>
<dbReference type="SUPFAM" id="SSF56672">
    <property type="entry name" value="DNA/RNA polymerases"/>
    <property type="match status" value="1"/>
</dbReference>
<dbReference type="InterPro" id="IPR036397">
    <property type="entry name" value="RNaseH_sf"/>
</dbReference>
<organism evidence="8 9">
    <name type="scientific">Tanacetum coccineum</name>
    <dbReference type="NCBI Taxonomy" id="301880"/>
    <lineage>
        <taxon>Eukaryota</taxon>
        <taxon>Viridiplantae</taxon>
        <taxon>Streptophyta</taxon>
        <taxon>Embryophyta</taxon>
        <taxon>Tracheophyta</taxon>
        <taxon>Spermatophyta</taxon>
        <taxon>Magnoliopsida</taxon>
        <taxon>eudicotyledons</taxon>
        <taxon>Gunneridae</taxon>
        <taxon>Pentapetalae</taxon>
        <taxon>asterids</taxon>
        <taxon>campanulids</taxon>
        <taxon>Asterales</taxon>
        <taxon>Asteraceae</taxon>
        <taxon>Asteroideae</taxon>
        <taxon>Anthemideae</taxon>
        <taxon>Anthemidinae</taxon>
        <taxon>Tanacetum</taxon>
    </lineage>
</organism>
<dbReference type="Pfam" id="PF08284">
    <property type="entry name" value="RVP_2"/>
    <property type="match status" value="1"/>
</dbReference>
<dbReference type="Gene3D" id="3.30.420.10">
    <property type="entry name" value="Ribonuclease H-like superfamily/Ribonuclease H"/>
    <property type="match status" value="1"/>
</dbReference>
<evidence type="ECO:0000259" key="7">
    <source>
        <dbReference type="PROSITE" id="PS50158"/>
    </source>
</evidence>
<keyword evidence="2" id="KW-0378">Hydrolase</keyword>
<dbReference type="InterPro" id="IPR005162">
    <property type="entry name" value="Retrotrans_gag_dom"/>
</dbReference>
<feature type="region of interest" description="Disordered" evidence="6">
    <location>
        <begin position="597"/>
        <end position="661"/>
    </location>
</feature>
<evidence type="ECO:0000256" key="6">
    <source>
        <dbReference type="SAM" id="MobiDB-lite"/>
    </source>
</evidence>
<dbReference type="InterPro" id="IPR036875">
    <property type="entry name" value="Znf_CCHC_sf"/>
</dbReference>
<dbReference type="SUPFAM" id="SSF57756">
    <property type="entry name" value="Retrovirus zinc finger-like domains"/>
    <property type="match status" value="1"/>
</dbReference>
<reference evidence="8" key="1">
    <citation type="journal article" date="2022" name="Int. J. Mol. Sci.">
        <title>Draft Genome of Tanacetum Coccineum: Genomic Comparison of Closely Related Tanacetum-Family Plants.</title>
        <authorList>
            <person name="Yamashiro T."/>
            <person name="Shiraishi A."/>
            <person name="Nakayama K."/>
            <person name="Satake H."/>
        </authorList>
    </citation>
    <scope>NUCLEOTIDE SEQUENCE</scope>
</reference>
<feature type="region of interest" description="Disordered" evidence="6">
    <location>
        <begin position="814"/>
        <end position="838"/>
    </location>
</feature>
<dbReference type="InterPro" id="IPR041577">
    <property type="entry name" value="RT_RNaseH_2"/>
</dbReference>
<dbReference type="Gene3D" id="3.30.70.270">
    <property type="match status" value="1"/>
</dbReference>
<protein>
    <submittedName>
        <fullName evidence="8">Reverse transcriptase domain-containing protein</fullName>
    </submittedName>
</protein>
<accession>A0ABQ5DU27</accession>
<sequence length="1660" mass="185833">MSGLQPVVAISTISISLDSSKESVGPSAGRVILFGTIPTTIPDTTPTVTPPTTHIDTTLAPTEIPTVSPIIPPSLDYIPASLDFSPASDTGPDPSKDPSSGCIPPLPATSPFLSSTDDSSDSDTLDTPPSPTHDALSDSSSGHSSLDHSSPALPSGTRSSHQLCLLVPSIPHSPTAISERPSHSSSAGPSYKRSRSLTTSVLVPSPIPGKLSYVRANLLPPHKRIRSPESVMDLEDCSDESSELSVPRKTGLRVDIDVGGSDEPHSEHDIDPEVQAEIDECIAYADALRAEEIDARVVVETVARVEVETSARGMVEVRVDRVTHLVVSDDIPKPTQEGAVEVTYETLGDLVQRFHDHTVEIPVHRVQLERDTTRLRDMMDVASQRVTRFQHRELRDQREMRQIRLPVKYATAHILNSAFDMWNSYKRTVGVDAAYAMKWTELMKLMTDVYYPRNEIQKMDTEMVSDEEDKVERYIAEPTRLQDAIRIANNLMDQKLKGYARSAKNKRRETWYRDFMITLWRSQFTECRELERDTTRLRDMMDVLRYIELPRIVSGCVESAVTMPNTRSGATMTREVVNELIDRRVAKALEAHDAARNLKPLVEGGGEPEDENGDGYEGRNGGGNRNGGMNRNGNEGNENEGVNGNENDGGSDNRNGNGNGGENGYNFGGFMPVTRECTYQDFLKCQPLNFYGTKGVVGLTRCALTWWNSYKRTVGVDAAYAMKWMELMKLMTDVYYPRNEIQKMDTELWNLTVKGNDLTLYTRRFQELVLLCTRMVPDEEDKVERYIAEPTRLQDAIRIANNLMDQKLKGYARSAKNKRRFNNNPRDNRGQQTAFTRKNVGGQNVARAYTGENNEKKGIVCYECGRPGHYRKDCPKLRNQNSGNKTGNNEAIARAYAIGGGGANLDSNVVTCHPFDIDLMPVELGSFDVIIGMDWLAKYHAVIVCDEKIVRIPYGDEMLIIRGDDCDGEKDFPGLPPARQVEFQIDLVPGAAPVARAPYRLELAEMQELFTQLQELSDKEFIRPSSSPWGASIFVLRRIVRQVLKGVAVLAVEGLAGYYRGFIEGFSKIASPMTKLTQKSVKFEWGEKAEAAFQLLKQKLCSAPILALPEGSENFVVYCDASHKGLGAVLMQREKVIAYASRQLKVHEKNYTTHDSSWCSSVCPKNVETLLYGLNLPKQILSAQSELKGRELHQEVWASLIMHESHKSKYSIHPGSDKMYQDLKKLYWWPPKHEKELPLRSDVLLCKVKIEYRNHLVLLGFNRDPQMEMVEHINDFVVINYRGSGWARTIWVNLDSLTKICSFLAYERRLKLRKFDEDYTCRSSLKAWNTDRWSGERTIQTVEDMLRACVLDFGKGWDKHLPLVEFLYNNSYHTSIKAAPFEALYGRKCRSHLWAEVGDSQLTGPEIIHETTERIVQIKSHIQSAVIVNKSYADFGNGEGKLNPRYIGPFKIIAKVGTVAYRLELPEKLSRVMAISVILISSDSSEDSMGTPAGRVILFGTIPTTIPDTTPVITPPATQTDTPTHCICLESDPSEDPSSDIYHLLPAYSPFLSLDDDTTDSDTPDIPPSPTHGTPFTEITASTQRSPIIPRRRVMILSPGQPIPHGRPYHYHLNGPVHMMTARKRVGLLPTHRLAVRHSADHSSSDSSSEATMFIFKTYP</sequence>
<feature type="region of interest" description="Disordered" evidence="6">
    <location>
        <begin position="1556"/>
        <end position="1576"/>
    </location>
</feature>
<evidence type="ECO:0000313" key="8">
    <source>
        <dbReference type="EMBL" id="GJT42123.1"/>
    </source>
</evidence>
<keyword evidence="8" id="KW-0548">Nucleotidyltransferase</keyword>
<keyword evidence="1" id="KW-0645">Protease</keyword>
<dbReference type="InterPro" id="IPR001878">
    <property type="entry name" value="Znf_CCHC"/>
</dbReference>
<keyword evidence="8" id="KW-0695">RNA-directed DNA polymerase</keyword>
<dbReference type="PANTHER" id="PTHR37984:SF5">
    <property type="entry name" value="PROTEIN NYNRIN-LIKE"/>
    <property type="match status" value="1"/>
</dbReference>
<evidence type="ECO:0000256" key="4">
    <source>
        <dbReference type="ARBA" id="ARBA00023268"/>
    </source>
</evidence>
<dbReference type="Pfam" id="PF00098">
    <property type="entry name" value="zf-CCHC"/>
    <property type="match status" value="1"/>
</dbReference>
<keyword evidence="3" id="KW-0238">DNA-binding</keyword>
<feature type="compositionally biased region" description="Polar residues" evidence="6">
    <location>
        <begin position="822"/>
        <end position="836"/>
    </location>
</feature>
<keyword evidence="4" id="KW-0511">Multifunctional enzyme</keyword>
<dbReference type="Pfam" id="PF17919">
    <property type="entry name" value="RT_RNaseH_2"/>
    <property type="match status" value="1"/>
</dbReference>
<feature type="region of interest" description="Disordered" evidence="6">
    <location>
        <begin position="81"/>
        <end position="159"/>
    </location>
</feature>
<reference evidence="8" key="2">
    <citation type="submission" date="2022-01" db="EMBL/GenBank/DDBJ databases">
        <authorList>
            <person name="Yamashiro T."/>
            <person name="Shiraishi A."/>
            <person name="Satake H."/>
            <person name="Nakayama K."/>
        </authorList>
    </citation>
    <scope>NUCLEOTIDE SEQUENCE</scope>
</reference>
<feature type="compositionally biased region" description="Low complexity" evidence="6">
    <location>
        <begin position="137"/>
        <end position="150"/>
    </location>
</feature>
<name>A0ABQ5DU27_9ASTR</name>
<feature type="region of interest" description="Disordered" evidence="6">
    <location>
        <begin position="171"/>
        <end position="202"/>
    </location>
</feature>
<keyword evidence="2" id="KW-0064">Aspartyl protease</keyword>
<keyword evidence="9" id="KW-1185">Reference proteome</keyword>
<evidence type="ECO:0000256" key="5">
    <source>
        <dbReference type="PROSITE-ProRule" id="PRU00047"/>
    </source>
</evidence>
<evidence type="ECO:0000256" key="3">
    <source>
        <dbReference type="ARBA" id="ARBA00023125"/>
    </source>
</evidence>
<dbReference type="InterPro" id="IPR056924">
    <property type="entry name" value="SH3_Tf2-1"/>
</dbReference>
<dbReference type="EMBL" id="BQNB010015618">
    <property type="protein sequence ID" value="GJT42123.1"/>
    <property type="molecule type" value="Genomic_DNA"/>
</dbReference>
<dbReference type="Proteomes" id="UP001151760">
    <property type="component" value="Unassembled WGS sequence"/>
</dbReference>
<keyword evidence="5" id="KW-0479">Metal-binding</keyword>
<proteinExistence type="predicted"/>
<dbReference type="SUPFAM" id="SSF53098">
    <property type="entry name" value="Ribonuclease H-like"/>
    <property type="match status" value="1"/>
</dbReference>
<dbReference type="PANTHER" id="PTHR37984">
    <property type="entry name" value="PROTEIN CBG26694"/>
    <property type="match status" value="1"/>
</dbReference>
<feature type="domain" description="CCHC-type" evidence="7">
    <location>
        <begin position="861"/>
        <end position="876"/>
    </location>
</feature>
<dbReference type="SMART" id="SM00343">
    <property type="entry name" value="ZnF_C2HC"/>
    <property type="match status" value="1"/>
</dbReference>
<keyword evidence="8" id="KW-0808">Transferase</keyword>
<evidence type="ECO:0000256" key="1">
    <source>
        <dbReference type="ARBA" id="ARBA00022670"/>
    </source>
</evidence>
<keyword evidence="5" id="KW-0862">Zinc</keyword>
<dbReference type="Gene3D" id="3.10.10.10">
    <property type="entry name" value="HIV Type 1 Reverse Transcriptase, subunit A, domain 1"/>
    <property type="match status" value="1"/>
</dbReference>
<dbReference type="Pfam" id="PF24626">
    <property type="entry name" value="SH3_Tf2-1"/>
    <property type="match status" value="1"/>
</dbReference>
<dbReference type="Gene3D" id="4.10.60.10">
    <property type="entry name" value="Zinc finger, CCHC-type"/>
    <property type="match status" value="1"/>
</dbReference>
<evidence type="ECO:0000313" key="9">
    <source>
        <dbReference type="Proteomes" id="UP001151760"/>
    </source>
</evidence>